<dbReference type="GO" id="GO:0071973">
    <property type="term" value="P:bacterial-type flagellum-dependent cell motility"/>
    <property type="evidence" value="ECO:0007669"/>
    <property type="project" value="TreeGrafter"/>
</dbReference>
<accession>A0A2D6YHU2</accession>
<dbReference type="Pfam" id="PF02561">
    <property type="entry name" value="FliS"/>
    <property type="match status" value="1"/>
</dbReference>
<name>A0A2D6YHU2_9DELT</name>
<evidence type="ECO:0000313" key="7">
    <source>
        <dbReference type="EMBL" id="MAH62755.1"/>
    </source>
</evidence>
<evidence type="ECO:0000256" key="3">
    <source>
        <dbReference type="ARBA" id="ARBA00022490"/>
    </source>
</evidence>
<evidence type="ECO:0000256" key="4">
    <source>
        <dbReference type="ARBA" id="ARBA00022795"/>
    </source>
</evidence>
<keyword evidence="4 6" id="KW-1005">Bacterial flagellum biogenesis</keyword>
<reference evidence="8" key="1">
    <citation type="submission" date="2017-09" db="EMBL/GenBank/DDBJ databases">
        <title>The Reconstruction of 2,631 Draft Metagenome-Assembled Genomes from the Global Oceans.</title>
        <authorList>
            <person name="Tully B.J."/>
            <person name="Graham E.D."/>
            <person name="Heidelberg J.F."/>
        </authorList>
    </citation>
    <scope>NUCLEOTIDE SEQUENCE [LARGE SCALE GENOMIC DNA]</scope>
</reference>
<dbReference type="InterPro" id="IPR003713">
    <property type="entry name" value="FliS"/>
</dbReference>
<dbReference type="PIRSF" id="PIRSF039090">
    <property type="entry name" value="Flis"/>
    <property type="match status" value="1"/>
</dbReference>
<comment type="similarity">
    <text evidence="2 6">Belongs to the FliS family.</text>
</comment>
<evidence type="ECO:0000256" key="5">
    <source>
        <dbReference type="ARBA" id="ARBA00023186"/>
    </source>
</evidence>
<keyword evidence="7" id="KW-0282">Flagellum</keyword>
<dbReference type="PANTHER" id="PTHR34773">
    <property type="entry name" value="FLAGELLAR SECRETION CHAPERONE FLIS"/>
    <property type="match status" value="1"/>
</dbReference>
<evidence type="ECO:0000256" key="1">
    <source>
        <dbReference type="ARBA" id="ARBA00004514"/>
    </source>
</evidence>
<dbReference type="PANTHER" id="PTHR34773:SF1">
    <property type="entry name" value="FLAGELLAR SECRETION CHAPERONE FLIS"/>
    <property type="match status" value="1"/>
</dbReference>
<dbReference type="SUPFAM" id="SSF101116">
    <property type="entry name" value="Flagellar export chaperone FliS"/>
    <property type="match status" value="1"/>
</dbReference>
<sequence>MAQLPYKNYNQTKIQTSDQLSLIILLYDGLSRFLRKGQRKIVEKDYEGAHHYLTRSRDIVNELLVTLRVEEGNNVAQNLRNLYVFMIGRIIEANLKKDAAIVDEVLTVAQNLRDGWTQLKDQQAQLRQQKHQTSANDEIVRQRKIRLHG</sequence>
<gene>
    <name evidence="7" type="primary">fliS</name>
    <name evidence="7" type="ORF">CMN54_04760</name>
</gene>
<dbReference type="EMBL" id="NZEX01000048">
    <property type="protein sequence ID" value="MAH62755.1"/>
    <property type="molecule type" value="Genomic_DNA"/>
</dbReference>
<evidence type="ECO:0000313" key="8">
    <source>
        <dbReference type="Proteomes" id="UP000226525"/>
    </source>
</evidence>
<dbReference type="CDD" id="cd16098">
    <property type="entry name" value="FliS"/>
    <property type="match status" value="1"/>
</dbReference>
<dbReference type="NCBIfam" id="TIGR00208">
    <property type="entry name" value="fliS"/>
    <property type="match status" value="1"/>
</dbReference>
<comment type="caution">
    <text evidence="7">The sequence shown here is derived from an EMBL/GenBank/DDBJ whole genome shotgun (WGS) entry which is preliminary data.</text>
</comment>
<proteinExistence type="inferred from homology"/>
<evidence type="ECO:0000256" key="6">
    <source>
        <dbReference type="PIRNR" id="PIRNR039090"/>
    </source>
</evidence>
<keyword evidence="7" id="KW-0966">Cell projection</keyword>
<dbReference type="GO" id="GO:0044780">
    <property type="term" value="P:bacterial-type flagellum assembly"/>
    <property type="evidence" value="ECO:0007669"/>
    <property type="project" value="InterPro"/>
</dbReference>
<dbReference type="GO" id="GO:0005829">
    <property type="term" value="C:cytosol"/>
    <property type="evidence" value="ECO:0007669"/>
    <property type="project" value="UniProtKB-SubCell"/>
</dbReference>
<dbReference type="InterPro" id="IPR036584">
    <property type="entry name" value="FliS_sf"/>
</dbReference>
<evidence type="ECO:0000256" key="2">
    <source>
        <dbReference type="ARBA" id="ARBA00008787"/>
    </source>
</evidence>
<keyword evidence="5" id="KW-0143">Chaperone</keyword>
<comment type="subcellular location">
    <subcellularLocation>
        <location evidence="1 6">Cytoplasm</location>
        <location evidence="1 6">Cytosol</location>
    </subcellularLocation>
</comment>
<dbReference type="Gene3D" id="1.20.120.340">
    <property type="entry name" value="Flagellar protein FliS"/>
    <property type="match status" value="1"/>
</dbReference>
<organism evidence="7 8">
    <name type="scientific">SAR324 cluster bacterium</name>
    <dbReference type="NCBI Taxonomy" id="2024889"/>
    <lineage>
        <taxon>Bacteria</taxon>
        <taxon>Deltaproteobacteria</taxon>
        <taxon>SAR324 cluster</taxon>
    </lineage>
</organism>
<keyword evidence="3 6" id="KW-0963">Cytoplasm</keyword>
<dbReference type="AlphaFoldDB" id="A0A2D6YHU2"/>
<keyword evidence="7" id="KW-0969">Cilium</keyword>
<protein>
    <recommendedName>
        <fullName evidence="6">Flagellar secretion chaperone FliS</fullName>
    </recommendedName>
</protein>
<dbReference type="Proteomes" id="UP000226525">
    <property type="component" value="Unassembled WGS sequence"/>
</dbReference>